<dbReference type="InterPro" id="IPR011075">
    <property type="entry name" value="TetR_C"/>
</dbReference>
<dbReference type="InterPro" id="IPR036271">
    <property type="entry name" value="Tet_transcr_reg_TetR-rel_C_sf"/>
</dbReference>
<dbReference type="InterPro" id="IPR009057">
    <property type="entry name" value="Homeodomain-like_sf"/>
</dbReference>
<evidence type="ECO:0000256" key="1">
    <source>
        <dbReference type="ARBA" id="ARBA00023015"/>
    </source>
</evidence>
<proteinExistence type="predicted"/>
<evidence type="ECO:0000256" key="4">
    <source>
        <dbReference type="PROSITE-ProRule" id="PRU00335"/>
    </source>
</evidence>
<dbReference type="Pfam" id="PF00440">
    <property type="entry name" value="TetR_N"/>
    <property type="match status" value="1"/>
</dbReference>
<keyword evidence="3" id="KW-0804">Transcription</keyword>
<dbReference type="GO" id="GO:0003700">
    <property type="term" value="F:DNA-binding transcription factor activity"/>
    <property type="evidence" value="ECO:0007669"/>
    <property type="project" value="TreeGrafter"/>
</dbReference>
<evidence type="ECO:0000256" key="5">
    <source>
        <dbReference type="SAM" id="MobiDB-lite"/>
    </source>
</evidence>
<dbReference type="PROSITE" id="PS01081">
    <property type="entry name" value="HTH_TETR_1"/>
    <property type="match status" value="1"/>
</dbReference>
<dbReference type="KEGG" id="kqi:F1D05_23315"/>
<feature type="compositionally biased region" description="Polar residues" evidence="5">
    <location>
        <begin position="1"/>
        <end position="13"/>
    </location>
</feature>
<reference evidence="8" key="1">
    <citation type="submission" date="2019-09" db="EMBL/GenBank/DDBJ databases">
        <title>Antimicrobial potential of Antarctic Bacteria.</title>
        <authorList>
            <person name="Benaud N."/>
            <person name="Edwards R.J."/>
            <person name="Ferrari B.C."/>
        </authorList>
    </citation>
    <scope>NUCLEOTIDE SEQUENCE [LARGE SCALE GENOMIC DNA]</scope>
    <source>
        <strain evidence="8">SPB151</strain>
    </source>
</reference>
<feature type="domain" description="HTH tetR-type" evidence="6">
    <location>
        <begin position="35"/>
        <end position="95"/>
    </location>
</feature>
<reference evidence="7 8" key="2">
    <citation type="journal article" date="2020" name="Microbiol. Resour. Announc.">
        <title>Antarctic desert soil bacteria exhibit high novel natural product potential, evaluated through long-read genome sequencing and comparative genomics.</title>
        <authorList>
            <person name="Benaud N."/>
            <person name="Edwards R.J."/>
            <person name="Amos T.G."/>
            <person name="D'Agostino P.M."/>
            <person name="Gutierrez-Chavez C."/>
            <person name="Montgomery K."/>
            <person name="Nicetic I."/>
            <person name="Ferrari B.C."/>
        </authorList>
    </citation>
    <scope>NUCLEOTIDE SEQUENCE [LARGE SCALE GENOMIC DNA]</scope>
    <source>
        <strain evidence="7 8">SPB151</strain>
    </source>
</reference>
<keyword evidence="8" id="KW-1185">Reference proteome</keyword>
<dbReference type="Proteomes" id="UP000515563">
    <property type="component" value="Chromosome"/>
</dbReference>
<accession>A0A7G6X238</accession>
<dbReference type="SUPFAM" id="SSF46689">
    <property type="entry name" value="Homeodomain-like"/>
    <property type="match status" value="1"/>
</dbReference>
<evidence type="ECO:0000256" key="3">
    <source>
        <dbReference type="ARBA" id="ARBA00023163"/>
    </source>
</evidence>
<dbReference type="Pfam" id="PF16859">
    <property type="entry name" value="TetR_C_11"/>
    <property type="match status" value="1"/>
</dbReference>
<dbReference type="InterPro" id="IPR001647">
    <property type="entry name" value="HTH_TetR"/>
</dbReference>
<dbReference type="PANTHER" id="PTHR30055:SF148">
    <property type="entry name" value="TETR-FAMILY TRANSCRIPTIONAL REGULATOR"/>
    <property type="match status" value="1"/>
</dbReference>
<name>A0A7G6X238_9ACTN</name>
<protein>
    <submittedName>
        <fullName evidence="7">TetR/AcrR family transcriptional regulator</fullName>
    </submittedName>
</protein>
<feature type="DNA-binding region" description="H-T-H motif" evidence="4">
    <location>
        <begin position="58"/>
        <end position="77"/>
    </location>
</feature>
<evidence type="ECO:0000256" key="2">
    <source>
        <dbReference type="ARBA" id="ARBA00023125"/>
    </source>
</evidence>
<dbReference type="AlphaFoldDB" id="A0A7G6X238"/>
<keyword evidence="2 4" id="KW-0238">DNA-binding</keyword>
<dbReference type="GO" id="GO:0000976">
    <property type="term" value="F:transcription cis-regulatory region binding"/>
    <property type="evidence" value="ECO:0007669"/>
    <property type="project" value="TreeGrafter"/>
</dbReference>
<sequence>MQSRWRSPVSQSVRPGATPPGAKPPGTARPGGRTAQNRAAVVGATLSELAEHGYERTTVESVAIRAGVHKTTVYRRWRTKERLVTEALEATAEVQIGVPDTGDLALDLQTLARGVRSVLMSTVGSAAVRALVSGAQSSPEVARVLRTFWAGRLTKVIPVVERAVADGRLPQGTDAIELMKYLAAPLFHRILVTGEPVTEADADRAATVVLVAGRAGVFV</sequence>
<dbReference type="SUPFAM" id="SSF48498">
    <property type="entry name" value="Tetracyclin repressor-like, C-terminal domain"/>
    <property type="match status" value="1"/>
</dbReference>
<dbReference type="InterPro" id="IPR023772">
    <property type="entry name" value="DNA-bd_HTH_TetR-type_CS"/>
</dbReference>
<feature type="region of interest" description="Disordered" evidence="5">
    <location>
        <begin position="1"/>
        <end position="35"/>
    </location>
</feature>
<dbReference type="PROSITE" id="PS50977">
    <property type="entry name" value="HTH_TETR_2"/>
    <property type="match status" value="1"/>
</dbReference>
<dbReference type="EMBL" id="CP043661">
    <property type="protein sequence ID" value="QNE20303.1"/>
    <property type="molecule type" value="Genomic_DNA"/>
</dbReference>
<evidence type="ECO:0000313" key="7">
    <source>
        <dbReference type="EMBL" id="QNE20303.1"/>
    </source>
</evidence>
<dbReference type="PANTHER" id="PTHR30055">
    <property type="entry name" value="HTH-TYPE TRANSCRIPTIONAL REGULATOR RUTR"/>
    <property type="match status" value="1"/>
</dbReference>
<dbReference type="Gene3D" id="1.10.357.10">
    <property type="entry name" value="Tetracycline Repressor, domain 2"/>
    <property type="match status" value="1"/>
</dbReference>
<dbReference type="InterPro" id="IPR050109">
    <property type="entry name" value="HTH-type_TetR-like_transc_reg"/>
</dbReference>
<evidence type="ECO:0000313" key="8">
    <source>
        <dbReference type="Proteomes" id="UP000515563"/>
    </source>
</evidence>
<gene>
    <name evidence="7" type="ORF">F1D05_23315</name>
</gene>
<feature type="compositionally biased region" description="Low complexity" evidence="5">
    <location>
        <begin position="24"/>
        <end position="35"/>
    </location>
</feature>
<keyword evidence="1" id="KW-0805">Transcription regulation</keyword>
<evidence type="ECO:0000259" key="6">
    <source>
        <dbReference type="PROSITE" id="PS50977"/>
    </source>
</evidence>
<dbReference type="PRINTS" id="PR00455">
    <property type="entry name" value="HTHTETR"/>
</dbReference>
<organism evidence="7 8">
    <name type="scientific">Kribbella qitaiheensis</name>
    <dbReference type="NCBI Taxonomy" id="1544730"/>
    <lineage>
        <taxon>Bacteria</taxon>
        <taxon>Bacillati</taxon>
        <taxon>Actinomycetota</taxon>
        <taxon>Actinomycetes</taxon>
        <taxon>Propionibacteriales</taxon>
        <taxon>Kribbellaceae</taxon>
        <taxon>Kribbella</taxon>
    </lineage>
</organism>
<dbReference type="Gene3D" id="1.10.10.60">
    <property type="entry name" value="Homeodomain-like"/>
    <property type="match status" value="1"/>
</dbReference>